<evidence type="ECO:0000256" key="2">
    <source>
        <dbReference type="ARBA" id="ARBA00022801"/>
    </source>
</evidence>
<dbReference type="InterPro" id="IPR029058">
    <property type="entry name" value="AB_hydrolase_fold"/>
</dbReference>
<evidence type="ECO:0000259" key="3">
    <source>
        <dbReference type="Pfam" id="PF00561"/>
    </source>
</evidence>
<evidence type="ECO:0000256" key="1">
    <source>
        <dbReference type="ARBA" id="ARBA00010088"/>
    </source>
</evidence>
<name>A0A9D2DKQ3_9ACTN</name>
<dbReference type="SUPFAM" id="SSF53474">
    <property type="entry name" value="alpha/beta-Hydrolases"/>
    <property type="match status" value="1"/>
</dbReference>
<dbReference type="Proteomes" id="UP000824029">
    <property type="component" value="Unassembled WGS sequence"/>
</dbReference>
<reference evidence="4" key="2">
    <citation type="submission" date="2021-04" db="EMBL/GenBank/DDBJ databases">
        <authorList>
            <person name="Gilroy R."/>
        </authorList>
    </citation>
    <scope>NUCLEOTIDE SEQUENCE</scope>
    <source>
        <strain evidence="4">ChiHecolR3B27-1887</strain>
    </source>
</reference>
<protein>
    <submittedName>
        <fullName evidence="4">Alpha/beta hydrolase</fullName>
    </submittedName>
</protein>
<dbReference type="InterPro" id="IPR002410">
    <property type="entry name" value="Peptidase_S33"/>
</dbReference>
<evidence type="ECO:0000313" key="4">
    <source>
        <dbReference type="EMBL" id="HIZ18747.1"/>
    </source>
</evidence>
<dbReference type="GO" id="GO:0004177">
    <property type="term" value="F:aminopeptidase activity"/>
    <property type="evidence" value="ECO:0007669"/>
    <property type="project" value="UniProtKB-EC"/>
</dbReference>
<accession>A0A9D2DKQ3</accession>
<reference evidence="4" key="1">
    <citation type="journal article" date="2021" name="PeerJ">
        <title>Extensive microbial diversity within the chicken gut microbiome revealed by metagenomics and culture.</title>
        <authorList>
            <person name="Gilroy R."/>
            <person name="Ravi A."/>
            <person name="Getino M."/>
            <person name="Pursley I."/>
            <person name="Horton D.L."/>
            <person name="Alikhan N.F."/>
            <person name="Baker D."/>
            <person name="Gharbi K."/>
            <person name="Hall N."/>
            <person name="Watson M."/>
            <person name="Adriaenssens E.M."/>
            <person name="Foster-Nyarko E."/>
            <person name="Jarju S."/>
            <person name="Secka A."/>
            <person name="Antonio M."/>
            <person name="Oren A."/>
            <person name="Chaudhuri R.R."/>
            <person name="La Ragione R."/>
            <person name="Hildebrand F."/>
            <person name="Pallen M.J."/>
        </authorList>
    </citation>
    <scope>NUCLEOTIDE SEQUENCE</scope>
    <source>
        <strain evidence="4">ChiHecolR3B27-1887</strain>
    </source>
</reference>
<dbReference type="PRINTS" id="PR00793">
    <property type="entry name" value="PROAMNOPTASE"/>
</dbReference>
<proteinExistence type="inferred from homology"/>
<dbReference type="EMBL" id="DXBZ01000127">
    <property type="protein sequence ID" value="HIZ18747.1"/>
    <property type="molecule type" value="Genomic_DNA"/>
</dbReference>
<dbReference type="PANTHER" id="PTHR43248">
    <property type="entry name" value="2-SUCCINYL-6-HYDROXY-2,4-CYCLOHEXADIENE-1-CARBOXYLATE SYNTHASE"/>
    <property type="match status" value="1"/>
</dbReference>
<organism evidence="4 5">
    <name type="scientific">Candidatus Olsenella stercoravium</name>
    <dbReference type="NCBI Taxonomy" id="2838713"/>
    <lineage>
        <taxon>Bacteria</taxon>
        <taxon>Bacillati</taxon>
        <taxon>Actinomycetota</taxon>
        <taxon>Coriobacteriia</taxon>
        <taxon>Coriobacteriales</taxon>
        <taxon>Atopobiaceae</taxon>
        <taxon>Olsenella</taxon>
    </lineage>
</organism>
<dbReference type="InterPro" id="IPR051601">
    <property type="entry name" value="Serine_prot/Carboxylest_S33"/>
</dbReference>
<evidence type="ECO:0000313" key="5">
    <source>
        <dbReference type="Proteomes" id="UP000824029"/>
    </source>
</evidence>
<keyword evidence="2 4" id="KW-0378">Hydrolase</keyword>
<dbReference type="GO" id="GO:0006508">
    <property type="term" value="P:proteolysis"/>
    <property type="evidence" value="ECO:0007669"/>
    <property type="project" value="InterPro"/>
</dbReference>
<comment type="similarity">
    <text evidence="1">Belongs to the peptidase S33 family.</text>
</comment>
<dbReference type="PANTHER" id="PTHR43248:SF2">
    <property type="entry name" value="PROLYL AMINOPEPTIDASE"/>
    <property type="match status" value="1"/>
</dbReference>
<feature type="domain" description="AB hydrolase-1" evidence="3">
    <location>
        <begin position="81"/>
        <end position="224"/>
    </location>
</feature>
<dbReference type="AlphaFoldDB" id="A0A9D2DKQ3"/>
<gene>
    <name evidence="4" type="ORF">IAA22_06540</name>
</gene>
<dbReference type="Gene3D" id="3.40.50.1820">
    <property type="entry name" value="alpha/beta hydrolase"/>
    <property type="match status" value="1"/>
</dbReference>
<dbReference type="InterPro" id="IPR000073">
    <property type="entry name" value="AB_hydrolase_1"/>
</dbReference>
<sequence>MPLQTSYYLPGLAVEDRAIDVPLDWRGTSPAQLAGVQGAPSSPLAEASAAEKCDPAFEGRSLRLFYRVLCAPENIGRDLPYLVFLQGGPGGAGPRLTSPASDGWVAEAVRHFRVILPDQRGTGRSSRVDGATVAREGDAAAQARFLKRFLADSIVRDFEYLRLTELGSARWVTLGQSYGGFLTLTYLSTFPGAAAASFTCGGIPHVPASADEVYAHTFPRMAAKTSLLYERYPDDERRLALLAERVAAGDLRLPDGSPLSLRRLQSLGQGLGMKPGHERLHNLLDLAFTAGDGSADAALAAVGGHADKVEVSPAFLAGAWSATNVAANPLYWVLQELIYADGELEAPIEWAAERAWRERPEFDPAARPLMLTGEACFPWMFEEMPELRPFAGAMGRLMADTSFGRLYDPAVLLANEMPLQAAVYFDDLYVDSGLQLDTLGRVGASHAWVTNEFEHDGLHGEHVFKHLLDEARDRGDLAGVL</sequence>
<comment type="caution">
    <text evidence="4">The sequence shown here is derived from an EMBL/GenBank/DDBJ whole genome shotgun (WGS) entry which is preliminary data.</text>
</comment>
<dbReference type="Pfam" id="PF00561">
    <property type="entry name" value="Abhydrolase_1"/>
    <property type="match status" value="1"/>
</dbReference>